<dbReference type="Proteomes" id="UP001148018">
    <property type="component" value="Unassembled WGS sequence"/>
</dbReference>
<evidence type="ECO:0000313" key="4">
    <source>
        <dbReference type="EMBL" id="KAJ3590432.1"/>
    </source>
</evidence>
<feature type="region of interest" description="Disordered" evidence="1">
    <location>
        <begin position="239"/>
        <end position="262"/>
    </location>
</feature>
<feature type="transmembrane region" description="Helical" evidence="2">
    <location>
        <begin position="320"/>
        <end position="342"/>
    </location>
</feature>
<feature type="transmembrane region" description="Helical" evidence="2">
    <location>
        <begin position="394"/>
        <end position="418"/>
    </location>
</feature>
<reference evidence="4" key="1">
    <citation type="submission" date="2022-07" db="EMBL/GenBank/DDBJ databases">
        <title>Chromosome-level genome of Muraenolepis orangiensis.</title>
        <authorList>
            <person name="Kim J."/>
        </authorList>
    </citation>
    <scope>NUCLEOTIDE SEQUENCE</scope>
    <source>
        <strain evidence="4">KU_S4_2022</strain>
        <tissue evidence="4">Muscle</tissue>
    </source>
</reference>
<dbReference type="SMART" id="SM01411">
    <property type="entry name" value="Ephrin_rec_like"/>
    <property type="match status" value="1"/>
</dbReference>
<organism evidence="4 5">
    <name type="scientific">Muraenolepis orangiensis</name>
    <name type="common">Patagonian moray cod</name>
    <dbReference type="NCBI Taxonomy" id="630683"/>
    <lineage>
        <taxon>Eukaryota</taxon>
        <taxon>Metazoa</taxon>
        <taxon>Chordata</taxon>
        <taxon>Craniata</taxon>
        <taxon>Vertebrata</taxon>
        <taxon>Euteleostomi</taxon>
        <taxon>Actinopterygii</taxon>
        <taxon>Neopterygii</taxon>
        <taxon>Teleostei</taxon>
        <taxon>Neoteleostei</taxon>
        <taxon>Acanthomorphata</taxon>
        <taxon>Zeiogadaria</taxon>
        <taxon>Gadariae</taxon>
        <taxon>Gadiformes</taxon>
        <taxon>Muraenolepidoidei</taxon>
        <taxon>Muraenolepididae</taxon>
        <taxon>Muraenolepis</taxon>
    </lineage>
</organism>
<keyword evidence="2" id="KW-1133">Transmembrane helix</keyword>
<comment type="caution">
    <text evidence="4">The sequence shown here is derived from an EMBL/GenBank/DDBJ whole genome shotgun (WGS) entry which is preliminary data.</text>
</comment>
<keyword evidence="5" id="KW-1185">Reference proteome</keyword>
<proteinExistence type="predicted"/>
<dbReference type="PANTHER" id="PTHR47236:SF5">
    <property type="entry name" value="GENE, 32742-RELATED"/>
    <property type="match status" value="1"/>
</dbReference>
<gene>
    <name evidence="4" type="ORF">NHX12_008383</name>
</gene>
<keyword evidence="3" id="KW-0732">Signal</keyword>
<dbReference type="OrthoDB" id="439917at2759"/>
<evidence type="ECO:0000256" key="1">
    <source>
        <dbReference type="SAM" id="MobiDB-lite"/>
    </source>
</evidence>
<evidence type="ECO:0000256" key="3">
    <source>
        <dbReference type="SAM" id="SignalP"/>
    </source>
</evidence>
<evidence type="ECO:0000313" key="5">
    <source>
        <dbReference type="Proteomes" id="UP001148018"/>
    </source>
</evidence>
<feature type="compositionally biased region" description="Polar residues" evidence="1">
    <location>
        <begin position="1374"/>
        <end position="1384"/>
    </location>
</feature>
<feature type="region of interest" description="Disordered" evidence="1">
    <location>
        <begin position="1356"/>
        <end position="1384"/>
    </location>
</feature>
<feature type="signal peptide" evidence="3">
    <location>
        <begin position="1"/>
        <end position="21"/>
    </location>
</feature>
<dbReference type="EMBL" id="JANIIK010000114">
    <property type="protein sequence ID" value="KAJ3590432.1"/>
    <property type="molecule type" value="Genomic_DNA"/>
</dbReference>
<keyword evidence="2" id="KW-0812">Transmembrane</keyword>
<dbReference type="PANTHER" id="PTHR47236">
    <property type="entry name" value="GENE, 32742-RELATED-RELATED"/>
    <property type="match status" value="1"/>
</dbReference>
<protein>
    <submittedName>
        <fullName evidence="4">Uncharacterized protein</fullName>
    </submittedName>
</protein>
<accession>A0A9Q0DPS8</accession>
<evidence type="ECO:0000256" key="2">
    <source>
        <dbReference type="SAM" id="Phobius"/>
    </source>
</evidence>
<feature type="chain" id="PRO_5040174647" evidence="3">
    <location>
        <begin position="22"/>
        <end position="1650"/>
    </location>
</feature>
<sequence length="1650" mass="179886">MMKAQGYTWFWCLWANVLVQGSNLVEHSDRPQKPLCRSGSYCPVGGSSRVVLCPKGSYGPRDDAVSMEGCLSCPSQHHCPRAGLAAPLPCGSDAHQPLPGQSTCICLGAGQSFQVCPSADDYQGYDGELGVCACREPSGRTSCGGRLCGSRGSGAQLALRCRADGAPEVAWRHTSRQASAASFSAGAPESVFNRWDSQGTLRCQGLNSTGRLSWPAQWHPKGAAFIVPPYGDADAAWEGHQDQKNDTGDEVGASDAIGQGGLNDEPGVSGLLNPTVCLQLSDVLLFTVDPQHYPQYDGANLYNTNRDFDWGVFSQLAEELLLSTAPPGLFSVVFSMPGVYVLKLSSDPYKHMYVRVMPAGGQCYEPEPFLATTPGHLTRVGIRRRQALLLRPDWLVTGGLLSGAVLILCLCVAMLILFREYGWPEKQPIKARYRVLSLAYCMEDYSSKGSRVTSYRRIHRNQQARGTQDSIGPVACAETADDEFWDYEKQVDLEAFSANTFYDLLLKQSLSVTSRLGQLTAEVKDLYQGVLEKLSLLRPHLAAEERGPEGHERLRREVAREAARRQSMALQLRALLDSQLQVLQQEGQIQKRVHDMFTARLKESSRLLARPCDPHPVLWEHSPPCAVQRVWTLLGEMEELVSAESRRQGARGRLGDGTGARLLCPDTGTVLTKEHLFGPAARGGSVRAAAVYTDAATGLLRPVPRCHMLLGGGHVTPVPPDFFLHPQTGRVMAVHGNVAYDPAASALVCTTDLCREDNRKCEIPLLPFVPYPTSRRSDQPLPCAKLRGLRPGQRLRLGGPMTDPATGVPVPILGVTIHPQSGLVYPLGGLYACPLTGLQQPIQVGSPMLDPRTGNMALTTGVSLDPVTGIVVPVGGVVLADSFIEPLSGRQARVGGASIRAGQTVAHAGGLQVFLDGMVLSSRARVLELLKVLTEGWSPGGAERGNHGDHGDRFKAAAGELELAWGRSLHCLLQLQTRLRILMDWSSALQRDGGTLGLMQLPGCDSRVPALLGLEYPDPLGSGLSVPVLGSQAHLLTGHTVPLAGTMEDPNGKGLVAIRIGSLTVDPVTGVLAPVVGARLDVSRKTIVPVTASNWLAACHHVDTVQVEALQREVCVRRQYWQQQGQKEEKVLSDLDLRYLGGAPHANSNQRRVVQLSSLSLLLPPHVVPILTQGDEAEWELQCVWHSQLVSCLDSMEVTMERLHGDLEKGSPHQDTDWDLRQKEHSEQSCSRQAQLETAVTNLQSSRHLSLLCADTAVLCHKFWYKDYGLSQHDGPRPCVKVASLVQQKALPLLEKLRQLLEDKQPASLSPSTYWHHAGGLSTKQVYGIETSRAWTASVPVATGISSQSLREQLNSQSQDSALPVSPQTDRHTASSGNPCQENQPVKGCVAPAHVCVPAIGEEEWVKLLELSPLFQLLRKVESKLKEQALDAGLLKAEFSEEQSNRFVDVLDAQWTCEGELILLEVQTLSPRELLAYQHGLLLLRSLHTLQLTPDVSLHIAAGLPHNNYFGNAFRNSFFYHEAEERLFVRRQRLQSVGGFSLLLLHCLSHVAVGDMSSDSSPAFQRHFFKSLQVCLGELFEARLGKLSLGQDAVLGAPFPQQGDSPTTPLLDTLHRPGGGVLSQREELEKRHSEASLFTRVEELLQEKSY</sequence>
<keyword evidence="2" id="KW-0472">Membrane</keyword>
<name>A0A9Q0DPS8_9TELE</name>